<dbReference type="InterPro" id="IPR008995">
    <property type="entry name" value="Mo/tungstate-bd_C_term_dom"/>
</dbReference>
<keyword evidence="3" id="KW-1185">Reference proteome</keyword>
<organism evidence="2 3">
    <name type="scientific">Arenibacter nanhaiticus</name>
    <dbReference type="NCBI Taxonomy" id="558155"/>
    <lineage>
        <taxon>Bacteria</taxon>
        <taxon>Pseudomonadati</taxon>
        <taxon>Bacteroidota</taxon>
        <taxon>Flavobacteriia</taxon>
        <taxon>Flavobacteriales</taxon>
        <taxon>Flavobacteriaceae</taxon>
        <taxon>Arenibacter</taxon>
    </lineage>
</organism>
<gene>
    <name evidence="2" type="ORF">SAMN04487911_11452</name>
</gene>
<dbReference type="Pfam" id="PF03459">
    <property type="entry name" value="TOBE"/>
    <property type="match status" value="1"/>
</dbReference>
<protein>
    <submittedName>
        <fullName evidence="2">Molybdenum-pterin binding domain-containing protein</fullName>
    </submittedName>
</protein>
<feature type="domain" description="Transport-associated OB type 1" evidence="1">
    <location>
        <begin position="69"/>
        <end position="130"/>
    </location>
</feature>
<reference evidence="2 3" key="1">
    <citation type="submission" date="2016-11" db="EMBL/GenBank/DDBJ databases">
        <authorList>
            <person name="Jaros S."/>
            <person name="Januszkiewicz K."/>
            <person name="Wedrychowicz H."/>
        </authorList>
    </citation>
    <scope>NUCLEOTIDE SEQUENCE [LARGE SCALE GENOMIC DNA]</scope>
    <source>
        <strain evidence="2 3">CGMCC 1.8863</strain>
    </source>
</reference>
<proteinExistence type="predicted"/>
<dbReference type="AlphaFoldDB" id="A0A1M6HKE6"/>
<dbReference type="RefSeq" id="WP_072764612.1">
    <property type="nucleotide sequence ID" value="NZ_FQYX01000014.1"/>
</dbReference>
<evidence type="ECO:0000313" key="2">
    <source>
        <dbReference type="EMBL" id="SHJ22629.1"/>
    </source>
</evidence>
<name>A0A1M6HKE6_9FLAO</name>
<dbReference type="SUPFAM" id="SSF50331">
    <property type="entry name" value="MOP-like"/>
    <property type="match status" value="1"/>
</dbReference>
<evidence type="ECO:0000313" key="3">
    <source>
        <dbReference type="Proteomes" id="UP000184231"/>
    </source>
</evidence>
<dbReference type="InterPro" id="IPR005116">
    <property type="entry name" value="Transp-assoc_OB_typ1"/>
</dbReference>
<dbReference type="Gene3D" id="2.40.50.100">
    <property type="match status" value="2"/>
</dbReference>
<dbReference type="STRING" id="558155.SAMN04487911_11452"/>
<dbReference type="EMBL" id="FQYX01000014">
    <property type="protein sequence ID" value="SHJ22629.1"/>
    <property type="molecule type" value="Genomic_DNA"/>
</dbReference>
<accession>A0A1M6HKE6</accession>
<evidence type="ECO:0000259" key="1">
    <source>
        <dbReference type="Pfam" id="PF03459"/>
    </source>
</evidence>
<sequence length="132" mass="14151">MNSFQGAITHIQTSGNLTMVIVTIKENVSIKAVLIDTPKTAPYLVLGREVTLMFKETEVILATNVGVLSIDNDINGRVKAIENGELLSRICLSSSIGEIVAVISVDASRKLELTVGKEATAMIKLNEVILSP</sequence>
<dbReference type="Proteomes" id="UP000184231">
    <property type="component" value="Unassembled WGS sequence"/>
</dbReference>
<dbReference type="OrthoDB" id="8719578at2"/>